<dbReference type="SMART" id="SM00369">
    <property type="entry name" value="LRR_TYP"/>
    <property type="match status" value="8"/>
</dbReference>
<dbReference type="InterPro" id="IPR036390">
    <property type="entry name" value="WH_DNA-bd_sf"/>
</dbReference>
<dbReference type="GO" id="GO:0061809">
    <property type="term" value="F:NAD+ nucleosidase activity, cyclic ADP-ribose generating"/>
    <property type="evidence" value="ECO:0007669"/>
    <property type="project" value="UniProtKB-EC"/>
</dbReference>
<dbReference type="Gene3D" id="3.40.50.10140">
    <property type="entry name" value="Toll/interleukin-1 receptor homology (TIR) domain"/>
    <property type="match status" value="1"/>
</dbReference>
<dbReference type="Pfam" id="PF00931">
    <property type="entry name" value="NB-ARC"/>
    <property type="match status" value="1"/>
</dbReference>
<dbReference type="Proteomes" id="UP001164929">
    <property type="component" value="Chromosome 5"/>
</dbReference>
<keyword evidence="3" id="KW-0677">Repeat</keyword>
<dbReference type="Gene3D" id="3.80.10.10">
    <property type="entry name" value="Ribonuclease Inhibitor"/>
    <property type="match status" value="4"/>
</dbReference>
<dbReference type="SUPFAM" id="SSF52540">
    <property type="entry name" value="P-loop containing nucleoside triphosphate hydrolases"/>
    <property type="match status" value="1"/>
</dbReference>
<dbReference type="InterPro" id="IPR044974">
    <property type="entry name" value="Disease_R_plants"/>
</dbReference>
<dbReference type="GO" id="GO:0006952">
    <property type="term" value="P:defense response"/>
    <property type="evidence" value="ECO:0007669"/>
    <property type="project" value="UniProtKB-KW"/>
</dbReference>
<dbReference type="InterPro" id="IPR045344">
    <property type="entry name" value="C-JID"/>
</dbReference>
<keyword evidence="4" id="KW-0378">Hydrolase</keyword>
<evidence type="ECO:0000256" key="4">
    <source>
        <dbReference type="ARBA" id="ARBA00022801"/>
    </source>
</evidence>
<keyword evidence="2" id="KW-0433">Leucine-rich repeat</keyword>
<evidence type="ECO:0000256" key="5">
    <source>
        <dbReference type="ARBA" id="ARBA00022821"/>
    </source>
</evidence>
<dbReference type="PROSITE" id="PS50104">
    <property type="entry name" value="TIR"/>
    <property type="match status" value="1"/>
</dbReference>
<keyword evidence="5" id="KW-0611">Plant defense</keyword>
<dbReference type="GO" id="GO:0007165">
    <property type="term" value="P:signal transduction"/>
    <property type="evidence" value="ECO:0007669"/>
    <property type="project" value="InterPro"/>
</dbReference>
<dbReference type="Pfam" id="PF20160">
    <property type="entry name" value="C-JID"/>
    <property type="match status" value="1"/>
</dbReference>
<dbReference type="SUPFAM" id="SSF46785">
    <property type="entry name" value="Winged helix' DNA-binding domain"/>
    <property type="match status" value="1"/>
</dbReference>
<dbReference type="SUPFAM" id="SSF52058">
    <property type="entry name" value="L domain-like"/>
    <property type="match status" value="3"/>
</dbReference>
<keyword evidence="10" id="KW-1185">Reference proteome</keyword>
<dbReference type="Pfam" id="PF23598">
    <property type="entry name" value="LRR_14"/>
    <property type="match status" value="2"/>
</dbReference>
<dbReference type="InterPro" id="IPR003591">
    <property type="entry name" value="Leu-rich_rpt_typical-subtyp"/>
</dbReference>
<dbReference type="SMART" id="SM00255">
    <property type="entry name" value="TIR"/>
    <property type="match status" value="1"/>
</dbReference>
<dbReference type="GO" id="GO:0051707">
    <property type="term" value="P:response to other organism"/>
    <property type="evidence" value="ECO:0007669"/>
    <property type="project" value="UniProtKB-ARBA"/>
</dbReference>
<dbReference type="PRINTS" id="PR00364">
    <property type="entry name" value="DISEASERSIST"/>
</dbReference>
<dbReference type="InterPro" id="IPR058192">
    <property type="entry name" value="WHD_ROQ1-like"/>
</dbReference>
<dbReference type="InterPro" id="IPR000157">
    <property type="entry name" value="TIR_dom"/>
</dbReference>
<keyword evidence="6" id="KW-0520">NAD</keyword>
<dbReference type="Gene3D" id="1.10.8.430">
    <property type="entry name" value="Helical domain of apoptotic protease-activating factors"/>
    <property type="match status" value="1"/>
</dbReference>
<name>A0AAD6QT27_9ROSI</name>
<dbReference type="Pfam" id="PF01582">
    <property type="entry name" value="TIR"/>
    <property type="match status" value="1"/>
</dbReference>
<evidence type="ECO:0000256" key="7">
    <source>
        <dbReference type="ARBA" id="ARBA00047304"/>
    </source>
</evidence>
<dbReference type="InterPro" id="IPR042197">
    <property type="entry name" value="Apaf_helical"/>
</dbReference>
<dbReference type="Gene3D" id="3.40.50.300">
    <property type="entry name" value="P-loop containing nucleotide triphosphate hydrolases"/>
    <property type="match status" value="1"/>
</dbReference>
<feature type="domain" description="TIR" evidence="8">
    <location>
        <begin position="12"/>
        <end position="176"/>
    </location>
</feature>
<dbReference type="SUPFAM" id="SSF52200">
    <property type="entry name" value="Toll/Interleukin receptor TIR domain"/>
    <property type="match status" value="1"/>
</dbReference>
<evidence type="ECO:0000256" key="6">
    <source>
        <dbReference type="ARBA" id="ARBA00023027"/>
    </source>
</evidence>
<comment type="caution">
    <text evidence="9">The sequence shown here is derived from an EMBL/GenBank/DDBJ whole genome shotgun (WGS) entry which is preliminary data.</text>
</comment>
<proteinExistence type="predicted"/>
<dbReference type="InterPro" id="IPR035897">
    <property type="entry name" value="Toll_tir_struct_dom_sf"/>
</dbReference>
<protein>
    <recommendedName>
        <fullName evidence="1">ADP-ribosyl cyclase/cyclic ADP-ribose hydrolase</fullName>
        <ecNumber evidence="1">3.2.2.6</ecNumber>
    </recommendedName>
</protein>
<dbReference type="EMBL" id="JAQIZT010000005">
    <property type="protein sequence ID" value="KAJ6995994.1"/>
    <property type="molecule type" value="Genomic_DNA"/>
</dbReference>
<evidence type="ECO:0000256" key="2">
    <source>
        <dbReference type="ARBA" id="ARBA00022614"/>
    </source>
</evidence>
<dbReference type="PANTHER" id="PTHR11017:SF555">
    <property type="entry name" value="TIR-NBS-LRR RCT1-LIKE RESISTANCE PROTEIN"/>
    <property type="match status" value="1"/>
</dbReference>
<evidence type="ECO:0000313" key="9">
    <source>
        <dbReference type="EMBL" id="KAJ6995994.1"/>
    </source>
</evidence>
<dbReference type="InterPro" id="IPR055414">
    <property type="entry name" value="LRR_R13L4/SHOC2-like"/>
</dbReference>
<organism evidence="9 10">
    <name type="scientific">Populus alba x Populus x berolinensis</name>
    <dbReference type="NCBI Taxonomy" id="444605"/>
    <lineage>
        <taxon>Eukaryota</taxon>
        <taxon>Viridiplantae</taxon>
        <taxon>Streptophyta</taxon>
        <taxon>Embryophyta</taxon>
        <taxon>Tracheophyta</taxon>
        <taxon>Spermatophyta</taxon>
        <taxon>Magnoliopsida</taxon>
        <taxon>eudicotyledons</taxon>
        <taxon>Gunneridae</taxon>
        <taxon>Pentapetalae</taxon>
        <taxon>rosids</taxon>
        <taxon>fabids</taxon>
        <taxon>Malpighiales</taxon>
        <taxon>Salicaceae</taxon>
        <taxon>Saliceae</taxon>
        <taxon>Populus</taxon>
    </lineage>
</organism>
<dbReference type="GO" id="GO:0043531">
    <property type="term" value="F:ADP binding"/>
    <property type="evidence" value="ECO:0007669"/>
    <property type="project" value="InterPro"/>
</dbReference>
<comment type="catalytic activity">
    <reaction evidence="7">
        <text>NAD(+) + H2O = ADP-D-ribose + nicotinamide + H(+)</text>
        <dbReference type="Rhea" id="RHEA:16301"/>
        <dbReference type="ChEBI" id="CHEBI:15377"/>
        <dbReference type="ChEBI" id="CHEBI:15378"/>
        <dbReference type="ChEBI" id="CHEBI:17154"/>
        <dbReference type="ChEBI" id="CHEBI:57540"/>
        <dbReference type="ChEBI" id="CHEBI:57967"/>
        <dbReference type="EC" id="3.2.2.6"/>
    </reaction>
    <physiologicalReaction direction="left-to-right" evidence="7">
        <dbReference type="Rhea" id="RHEA:16302"/>
    </physiologicalReaction>
</comment>
<sequence length="1488" mass="165681">MASTSSPTTPYLKLDVFLSFRGTDTRNSFTSHLYDALDRNQIDAYIDNKLDGGEKIEPALLERIEESCISLVIFSENYADSTFCLRELSKILECMETKQQVVLPVFYRLDPSHVQNLTGSYGDALCKHERDCSSEEVESWRRALKEIANLKGWDSNVIKDETKLIQEIVTDIQKKLNHELSPSFDSKRLVGMKSRVEDIESLLSLGSTSVLIVGIWGMGGIGKSTTAETVYHRNCSKFEGHCCFQDVREESRKHGVDHVRQEILGKVLEKNDLKIHGKVLPSAIKRMLQRKKVLIVLDDVNDPQHLKYLIGEDGLFGQGTRIVVTSRDRRVLENACDEDRIYEVKILDEDDALRLFSLHAFKQDRPIEEYIGLSKTVVSCVKGIPLVLEVLGASLYKKTGVEYWESKVAQLRTNGGEDIKKHLEMCYHELDQTEKKIFLDIACFFGRCKKDFLQQTLDLEERSGIDRLADMCLIKIVQDKIKMHDVLLKLGKKIVLQENFDPRERSRLWEADDIYRVLTTQGTGSKVESISLILDATKDQLTLSPTAFEGMYNLRLLKIYYPPFLKDPSKEQIMNGKRVGIHLPGGLHYLSSELRFLYWYNYPLKSFPLIFFPEKLVQLEMPCSQLEQLWNEGQPLEQLKSLKSLNLHGCSRLASLPHSIGMLKSLDQLDLNGCSSLTSLPKNIDALKSLKSLNLSGCSRLASLPNSIGMLKSLDQLDLSGCSRLASLPDSIGALKSLKSLNLSGFSRLTSLPNSIGMLKSLDQFDLSDCSRLASLLESIGAFKSLKSLNLSGCSRLASLPNSIGMLKSLKLLKLHGCSGLTSLPDNIGELKSLTSFNLSGCSGLASLPDSIGVLKCLAKLHLTGCSGLASLPDSIDRLKCLDTLHLSGCSRLATLPNNIGALKSLYQLHLSGCSRLESLPDSIGGLECLAKLHLTGCSGLTSLPDSIDRLKCLDTLHLSGCSGLASLPNNINSLNYLIVLNLCGFSRLASLPNNIGELKSLKLLYLSGCSRLASLPDRIDELKSLKSLNLNGCSGLASLPDRIGELKSLEWLNLHDCSGLTSLPDRIGELKSLKSLNLNGCSGLESLPDNIGELRCLTMLNLSGCLKLASLPNNIGTLKRLYALHLTGCSGLESLPDSIDELRCLTTLDLSGCLKLAGLPNNIIDLELKGLDKQRCYMLSGFQKVEEIASSTYKLGCHEFLNLGNSRVLKTPERLGSLVWLTKLRLSGIDFERIPASIKHLTKLSKLYLDDCKRLQCLPELSSTLQVLIASGCISLKSVASIFMQGDKEYEAASQEFNFSGCLQLDQNSRTRIMSATRLRIQRMTTSLFSQEYHGKPIRVRLCIPGSEVPEWFSYKNREGSSVKIRQPAYWYRRFTLCAVVSFGQSGERRPVNIKCECHLITKDGTQIDLSSYFYEIYEEKVRSLWEREHVFIWSVQSKCFFKEASFQFKSPWGATDVVVGCGVHPLLVNEPEQPNPKTDGKCLTNS</sequence>
<dbReference type="InterPro" id="IPR027417">
    <property type="entry name" value="P-loop_NTPase"/>
</dbReference>
<evidence type="ECO:0000259" key="8">
    <source>
        <dbReference type="PROSITE" id="PS50104"/>
    </source>
</evidence>
<dbReference type="Pfam" id="PF23282">
    <property type="entry name" value="WHD_ROQ1"/>
    <property type="match status" value="1"/>
</dbReference>
<dbReference type="InterPro" id="IPR002182">
    <property type="entry name" value="NB-ARC"/>
</dbReference>
<accession>A0AAD6QT27</accession>
<evidence type="ECO:0000256" key="1">
    <source>
        <dbReference type="ARBA" id="ARBA00011982"/>
    </source>
</evidence>
<evidence type="ECO:0000256" key="3">
    <source>
        <dbReference type="ARBA" id="ARBA00022737"/>
    </source>
</evidence>
<evidence type="ECO:0000313" key="10">
    <source>
        <dbReference type="Proteomes" id="UP001164929"/>
    </source>
</evidence>
<reference evidence="9" key="1">
    <citation type="journal article" date="2023" name="Mol. Ecol. Resour.">
        <title>Chromosome-level genome assembly of a triploid poplar Populus alba 'Berolinensis'.</title>
        <authorList>
            <person name="Chen S."/>
            <person name="Yu Y."/>
            <person name="Wang X."/>
            <person name="Wang S."/>
            <person name="Zhang T."/>
            <person name="Zhou Y."/>
            <person name="He R."/>
            <person name="Meng N."/>
            <person name="Wang Y."/>
            <person name="Liu W."/>
            <person name="Liu Z."/>
            <person name="Liu J."/>
            <person name="Guo Q."/>
            <person name="Huang H."/>
            <person name="Sederoff R.R."/>
            <person name="Wang G."/>
            <person name="Qu G."/>
            <person name="Chen S."/>
        </authorList>
    </citation>
    <scope>NUCLEOTIDE SEQUENCE</scope>
    <source>
        <strain evidence="9">SC-2020</strain>
    </source>
</reference>
<gene>
    <name evidence="9" type="ORF">NC653_012774</name>
</gene>
<dbReference type="InterPro" id="IPR032675">
    <property type="entry name" value="LRR_dom_sf"/>
</dbReference>
<dbReference type="FunFam" id="3.40.50.10140:FF:000007">
    <property type="entry name" value="Disease resistance protein (TIR-NBS-LRR class)"/>
    <property type="match status" value="1"/>
</dbReference>
<dbReference type="EC" id="3.2.2.6" evidence="1"/>
<dbReference type="PANTHER" id="PTHR11017">
    <property type="entry name" value="LEUCINE-RICH REPEAT-CONTAINING PROTEIN"/>
    <property type="match status" value="1"/>
</dbReference>